<protein>
    <recommendedName>
        <fullName evidence="3 7">6,7-dimethyl-8-ribityllumazine synthase</fullName>
        <shortName evidence="7">DMRL synthase</shortName>
        <shortName evidence="7">LS</shortName>
        <shortName evidence="7">Lumazine synthase</shortName>
        <ecNumber evidence="3 7">2.5.1.78</ecNumber>
    </recommendedName>
</protein>
<dbReference type="UniPathway" id="UPA00275">
    <property type="reaction ID" value="UER00404"/>
</dbReference>
<name>A0A2H0UMI0_9BACT</name>
<accession>A0A2H0UMI0</accession>
<evidence type="ECO:0000256" key="2">
    <source>
        <dbReference type="ARBA" id="ARBA00007424"/>
    </source>
</evidence>
<dbReference type="InterPro" id="IPR036467">
    <property type="entry name" value="LS/RS_sf"/>
</dbReference>
<comment type="pathway">
    <text evidence="1 7">Cofactor biosynthesis; riboflavin biosynthesis; riboflavin from 2-hydroxy-3-oxobutyl phosphate and 5-amino-6-(D-ribitylamino)uracil: step 1/2.</text>
</comment>
<dbReference type="GO" id="GO:0009349">
    <property type="term" value="C:riboflavin synthase complex"/>
    <property type="evidence" value="ECO:0007669"/>
    <property type="project" value="UniProtKB-UniRule"/>
</dbReference>
<feature type="binding site" evidence="7">
    <location>
        <begin position="61"/>
        <end position="63"/>
    </location>
    <ligand>
        <name>5-amino-6-(D-ribitylamino)uracil</name>
        <dbReference type="ChEBI" id="CHEBI:15934"/>
    </ligand>
</feature>
<dbReference type="EMBL" id="PFBC01000055">
    <property type="protein sequence ID" value="PIR87627.1"/>
    <property type="molecule type" value="Genomic_DNA"/>
</dbReference>
<dbReference type="GO" id="GO:0009231">
    <property type="term" value="P:riboflavin biosynthetic process"/>
    <property type="evidence" value="ECO:0007669"/>
    <property type="project" value="UniProtKB-UniRule"/>
</dbReference>
<evidence type="ECO:0000256" key="6">
    <source>
        <dbReference type="ARBA" id="ARBA00048785"/>
    </source>
</evidence>
<organism evidence="8 9">
    <name type="scientific">Candidatus Harrisonbacteria bacterium CG10_big_fil_rev_8_21_14_0_10_45_28</name>
    <dbReference type="NCBI Taxonomy" id="1974586"/>
    <lineage>
        <taxon>Bacteria</taxon>
        <taxon>Candidatus Harrisoniibacteriota</taxon>
    </lineage>
</organism>
<dbReference type="AlphaFoldDB" id="A0A2H0UMI0"/>
<dbReference type="HAMAP" id="MF_00178">
    <property type="entry name" value="Lumazine_synth"/>
    <property type="match status" value="1"/>
</dbReference>
<evidence type="ECO:0000256" key="3">
    <source>
        <dbReference type="ARBA" id="ARBA00012664"/>
    </source>
</evidence>
<dbReference type="Proteomes" id="UP000230903">
    <property type="component" value="Unassembled WGS sequence"/>
</dbReference>
<evidence type="ECO:0000313" key="9">
    <source>
        <dbReference type="Proteomes" id="UP000230903"/>
    </source>
</evidence>
<dbReference type="Gene3D" id="3.40.50.960">
    <property type="entry name" value="Lumazine/riboflavin synthase"/>
    <property type="match status" value="1"/>
</dbReference>
<dbReference type="GO" id="GO:0005829">
    <property type="term" value="C:cytosol"/>
    <property type="evidence" value="ECO:0007669"/>
    <property type="project" value="TreeGrafter"/>
</dbReference>
<keyword evidence="4 7" id="KW-0686">Riboflavin biosynthesis</keyword>
<feature type="binding site" evidence="7">
    <location>
        <position position="27"/>
    </location>
    <ligand>
        <name>5-amino-6-(D-ribitylamino)uracil</name>
        <dbReference type="ChEBI" id="CHEBI:15934"/>
    </ligand>
</feature>
<keyword evidence="5 7" id="KW-0808">Transferase</keyword>
<comment type="caution">
    <text evidence="8">The sequence shown here is derived from an EMBL/GenBank/DDBJ whole genome shotgun (WGS) entry which is preliminary data.</text>
</comment>
<evidence type="ECO:0000256" key="7">
    <source>
        <dbReference type="HAMAP-Rule" id="MF_00178"/>
    </source>
</evidence>
<comment type="catalytic activity">
    <reaction evidence="6 7">
        <text>(2S)-2-hydroxy-3-oxobutyl phosphate + 5-amino-6-(D-ribitylamino)uracil = 6,7-dimethyl-8-(1-D-ribityl)lumazine + phosphate + 2 H2O + H(+)</text>
        <dbReference type="Rhea" id="RHEA:26152"/>
        <dbReference type="ChEBI" id="CHEBI:15377"/>
        <dbReference type="ChEBI" id="CHEBI:15378"/>
        <dbReference type="ChEBI" id="CHEBI:15934"/>
        <dbReference type="ChEBI" id="CHEBI:43474"/>
        <dbReference type="ChEBI" id="CHEBI:58201"/>
        <dbReference type="ChEBI" id="CHEBI:58830"/>
        <dbReference type="EC" id="2.5.1.78"/>
    </reaction>
</comment>
<dbReference type="NCBIfam" id="TIGR00114">
    <property type="entry name" value="lumazine-synth"/>
    <property type="match status" value="1"/>
</dbReference>
<dbReference type="GO" id="GO:0000906">
    <property type="term" value="F:6,7-dimethyl-8-ribityllumazine synthase activity"/>
    <property type="evidence" value="ECO:0007669"/>
    <property type="project" value="UniProtKB-UniRule"/>
</dbReference>
<dbReference type="InterPro" id="IPR002180">
    <property type="entry name" value="LS/RS"/>
</dbReference>
<sequence length="158" mass="17143">MQENVVRGEFKPFNASTYKVGIVVAQFNRDITEAMLKSAVEKASEYQLPEKKLNIYTVPGSIEIPSILQALAKTKEYDCLVAIGCVIRGDTVHFDYVNKLVSEGTQGVSLGHNIPIGFSVLMCESKEQASARVSVGADALVAALESVKVIKEIDARHG</sequence>
<dbReference type="CDD" id="cd09209">
    <property type="entry name" value="Lumazine_synthase-I"/>
    <property type="match status" value="1"/>
</dbReference>
<dbReference type="SUPFAM" id="SSF52121">
    <property type="entry name" value="Lumazine synthase"/>
    <property type="match status" value="1"/>
</dbReference>
<comment type="function">
    <text evidence="7">Catalyzes the formation of 6,7-dimethyl-8-ribityllumazine by condensation of 5-amino-6-(D-ribitylamino)uracil with 3,4-dihydroxy-2-butanone 4-phosphate. This is the penultimate step in the biosynthesis of riboflavin.</text>
</comment>
<dbReference type="PANTHER" id="PTHR21058:SF0">
    <property type="entry name" value="6,7-DIMETHYL-8-RIBITYLLUMAZINE SYNTHASE"/>
    <property type="match status" value="1"/>
</dbReference>
<feature type="active site" description="Proton donor" evidence="7">
    <location>
        <position position="93"/>
    </location>
</feature>
<evidence type="ECO:0000313" key="8">
    <source>
        <dbReference type="EMBL" id="PIR87627.1"/>
    </source>
</evidence>
<evidence type="ECO:0000256" key="5">
    <source>
        <dbReference type="ARBA" id="ARBA00022679"/>
    </source>
</evidence>
<feature type="binding site" evidence="7">
    <location>
        <begin position="85"/>
        <end position="87"/>
    </location>
    <ligand>
        <name>5-amino-6-(D-ribitylamino)uracil</name>
        <dbReference type="ChEBI" id="CHEBI:15934"/>
    </ligand>
</feature>
<dbReference type="EC" id="2.5.1.78" evidence="3 7"/>
<dbReference type="PANTHER" id="PTHR21058">
    <property type="entry name" value="6,7-DIMETHYL-8-RIBITYLLUMAZINE SYNTHASE DMRL SYNTHASE LUMAZINE SYNTHASE"/>
    <property type="match status" value="1"/>
</dbReference>
<proteinExistence type="inferred from homology"/>
<evidence type="ECO:0000256" key="1">
    <source>
        <dbReference type="ARBA" id="ARBA00004917"/>
    </source>
</evidence>
<dbReference type="Pfam" id="PF00885">
    <property type="entry name" value="DMRL_synthase"/>
    <property type="match status" value="1"/>
</dbReference>
<comment type="similarity">
    <text evidence="2 7">Belongs to the DMRL synthase family.</text>
</comment>
<feature type="binding site" evidence="7">
    <location>
        <begin position="90"/>
        <end position="91"/>
    </location>
    <ligand>
        <name>(2S)-2-hydroxy-3-oxobutyl phosphate</name>
        <dbReference type="ChEBI" id="CHEBI:58830"/>
    </ligand>
</feature>
<evidence type="ECO:0000256" key="4">
    <source>
        <dbReference type="ARBA" id="ARBA00022619"/>
    </source>
</evidence>
<feature type="binding site" evidence="7">
    <location>
        <position position="118"/>
    </location>
    <ligand>
        <name>5-amino-6-(D-ribitylamino)uracil</name>
        <dbReference type="ChEBI" id="CHEBI:15934"/>
    </ligand>
</feature>
<dbReference type="InterPro" id="IPR034964">
    <property type="entry name" value="LS"/>
</dbReference>
<reference evidence="9" key="1">
    <citation type="submission" date="2017-09" db="EMBL/GenBank/DDBJ databases">
        <title>Depth-based differentiation of microbial function through sediment-hosted aquifers and enrichment of novel symbionts in the deep terrestrial subsurface.</title>
        <authorList>
            <person name="Probst A.J."/>
            <person name="Ladd B."/>
            <person name="Jarett J.K."/>
            <person name="Geller-Mcgrath D.E."/>
            <person name="Sieber C.M.K."/>
            <person name="Emerson J.B."/>
            <person name="Anantharaman K."/>
            <person name="Thomas B.C."/>
            <person name="Malmstrom R."/>
            <person name="Stieglmeier M."/>
            <person name="Klingl A."/>
            <person name="Woyke T."/>
            <person name="Ryan C.M."/>
            <person name="Banfield J.F."/>
        </authorList>
    </citation>
    <scope>NUCLEOTIDE SEQUENCE [LARGE SCALE GENOMIC DNA]</scope>
</reference>
<gene>
    <name evidence="7" type="primary">ribH</name>
    <name evidence="8" type="ORF">COU10_03600</name>
</gene>
<feature type="binding site" evidence="7">
    <location>
        <position position="132"/>
    </location>
    <ligand>
        <name>(2S)-2-hydroxy-3-oxobutyl phosphate</name>
        <dbReference type="ChEBI" id="CHEBI:58830"/>
    </ligand>
</feature>